<evidence type="ECO:0000313" key="1">
    <source>
        <dbReference type="EMBL" id="AUN31259.1"/>
    </source>
</evidence>
<dbReference type="EMBL" id="CP025611">
    <property type="protein sequence ID" value="AUN31259.1"/>
    <property type="molecule type" value="Genomic_DNA"/>
</dbReference>
<keyword evidence="2" id="KW-1185">Reference proteome</keyword>
<reference evidence="1 2" key="1">
    <citation type="submission" date="2017-12" db="EMBL/GenBank/DDBJ databases">
        <title>Genomes of bacteria within cyanobacterial aggregates.</title>
        <authorList>
            <person name="Cai H."/>
        </authorList>
    </citation>
    <scope>NUCLEOTIDE SEQUENCE [LARGE SCALE GENOMIC DNA]</scope>
    <source>
        <strain evidence="1 2">TH16</strain>
    </source>
</reference>
<dbReference type="AlphaFoldDB" id="A0A2K9NDV1"/>
<dbReference type="RefSeq" id="WP_102112866.1">
    <property type="nucleotide sequence ID" value="NZ_BMGN01000005.1"/>
</dbReference>
<organism evidence="1 2">
    <name type="scientific">Niveispirillum cyanobacteriorum</name>
    <dbReference type="NCBI Taxonomy" id="1612173"/>
    <lineage>
        <taxon>Bacteria</taxon>
        <taxon>Pseudomonadati</taxon>
        <taxon>Pseudomonadota</taxon>
        <taxon>Alphaproteobacteria</taxon>
        <taxon>Rhodospirillales</taxon>
        <taxon>Azospirillaceae</taxon>
        <taxon>Niveispirillum</taxon>
    </lineage>
</organism>
<name>A0A2K9NDV1_9PROT</name>
<gene>
    <name evidence="1" type="ORF">C0V82_14205</name>
</gene>
<sequence>MTRYHADDHQLFDPTNRLLLGGPMAELSAFAVALNAARPRGDAALRAMLLDLIEGTQDCSFAPFIPLTEEAAAELAEARADLRRDDARRRGAVDAAAQGRLF</sequence>
<evidence type="ECO:0000313" key="2">
    <source>
        <dbReference type="Proteomes" id="UP000234752"/>
    </source>
</evidence>
<dbReference type="KEGG" id="ncb:C0V82_14205"/>
<protein>
    <submittedName>
        <fullName evidence="1">Uncharacterized protein</fullName>
    </submittedName>
</protein>
<accession>A0A2K9NDV1</accession>
<proteinExistence type="predicted"/>
<dbReference type="Proteomes" id="UP000234752">
    <property type="component" value="Chromosome eg_1"/>
</dbReference>